<protein>
    <recommendedName>
        <fullName evidence="17">Nuclear pore complex protein Nup153</fullName>
    </recommendedName>
    <alternativeName>
        <fullName evidence="19">153 kDa nucleoporin</fullName>
    </alternativeName>
    <alternativeName>
        <fullName evidence="18">Nucleoporin Nup153</fullName>
    </alternativeName>
</protein>
<dbReference type="Proteomes" id="UP000829291">
    <property type="component" value="Chromosome 2"/>
</dbReference>
<evidence type="ECO:0000313" key="24">
    <source>
        <dbReference type="RefSeq" id="XP_015517086.1"/>
    </source>
</evidence>
<evidence type="ECO:0000256" key="3">
    <source>
        <dbReference type="ARBA" id="ARBA00004567"/>
    </source>
</evidence>
<keyword evidence="23" id="KW-1185">Reference proteome</keyword>
<organism evidence="24">
    <name type="scientific">Neodiprion lecontei</name>
    <name type="common">Redheaded pine sawfly</name>
    <dbReference type="NCBI Taxonomy" id="441921"/>
    <lineage>
        <taxon>Eukaryota</taxon>
        <taxon>Metazoa</taxon>
        <taxon>Ecdysozoa</taxon>
        <taxon>Arthropoda</taxon>
        <taxon>Hexapoda</taxon>
        <taxon>Insecta</taxon>
        <taxon>Pterygota</taxon>
        <taxon>Neoptera</taxon>
        <taxon>Endopterygota</taxon>
        <taxon>Hymenoptera</taxon>
        <taxon>Tenthredinoidea</taxon>
        <taxon>Diprionidae</taxon>
        <taxon>Diprioninae</taxon>
        <taxon>Neodiprion</taxon>
    </lineage>
</organism>
<evidence type="ECO:0000256" key="11">
    <source>
        <dbReference type="ARBA" id="ARBA00023010"/>
    </source>
</evidence>
<feature type="compositionally biased region" description="Polar residues" evidence="21">
    <location>
        <begin position="242"/>
        <end position="251"/>
    </location>
</feature>
<feature type="domain" description="RanBP2-type" evidence="22">
    <location>
        <begin position="609"/>
        <end position="638"/>
    </location>
</feature>
<evidence type="ECO:0000256" key="9">
    <source>
        <dbReference type="ARBA" id="ARBA00022833"/>
    </source>
</evidence>
<evidence type="ECO:0000256" key="17">
    <source>
        <dbReference type="ARBA" id="ARBA00068609"/>
    </source>
</evidence>
<dbReference type="Pfam" id="PF00641">
    <property type="entry name" value="Zn_ribbon_RanBP"/>
    <property type="match status" value="2"/>
</dbReference>
<feature type="compositionally biased region" description="Basic residues" evidence="21">
    <location>
        <begin position="1534"/>
        <end position="1546"/>
    </location>
</feature>
<dbReference type="Gene3D" id="4.10.1060.10">
    <property type="entry name" value="Zinc finger, RanBP2-type"/>
    <property type="match status" value="2"/>
</dbReference>
<comment type="similarity">
    <text evidence="16">Belongs to the NUP153 family.</text>
</comment>
<gene>
    <name evidence="24" type="primary">LOC107222303</name>
</gene>
<feature type="domain" description="RanBP2-type" evidence="22">
    <location>
        <begin position="847"/>
        <end position="876"/>
    </location>
</feature>
<dbReference type="InterPro" id="IPR001876">
    <property type="entry name" value="Znf_RanBP2"/>
</dbReference>
<evidence type="ECO:0000256" key="21">
    <source>
        <dbReference type="SAM" id="MobiDB-lite"/>
    </source>
</evidence>
<feature type="compositionally biased region" description="Low complexity" evidence="21">
    <location>
        <begin position="175"/>
        <end position="192"/>
    </location>
</feature>
<dbReference type="GO" id="GO:0051028">
    <property type="term" value="P:mRNA transport"/>
    <property type="evidence" value="ECO:0007669"/>
    <property type="project" value="UniProtKB-KW"/>
</dbReference>
<keyword evidence="15" id="KW-0539">Nucleus</keyword>
<evidence type="ECO:0000256" key="6">
    <source>
        <dbReference type="ARBA" id="ARBA00022737"/>
    </source>
</evidence>
<keyword evidence="14" id="KW-0472">Membrane</keyword>
<evidence type="ECO:0000256" key="10">
    <source>
        <dbReference type="ARBA" id="ARBA00022927"/>
    </source>
</evidence>
<evidence type="ECO:0000256" key="7">
    <source>
        <dbReference type="ARBA" id="ARBA00022771"/>
    </source>
</evidence>
<keyword evidence="12" id="KW-0238">DNA-binding</keyword>
<feature type="compositionally biased region" description="Polar residues" evidence="21">
    <location>
        <begin position="1347"/>
        <end position="1356"/>
    </location>
</feature>
<dbReference type="InterPro" id="IPR036443">
    <property type="entry name" value="Znf_RanBP2_sf"/>
</dbReference>
<evidence type="ECO:0000256" key="13">
    <source>
        <dbReference type="ARBA" id="ARBA00023132"/>
    </source>
</evidence>
<feature type="compositionally biased region" description="Low complexity" evidence="21">
    <location>
        <begin position="1524"/>
        <end position="1533"/>
    </location>
</feature>
<dbReference type="SMART" id="SM00547">
    <property type="entry name" value="ZnF_RBZ"/>
    <property type="match status" value="5"/>
</dbReference>
<feature type="region of interest" description="Disordered" evidence="21">
    <location>
        <begin position="163"/>
        <end position="218"/>
    </location>
</feature>
<evidence type="ECO:0000313" key="23">
    <source>
        <dbReference type="Proteomes" id="UP000829291"/>
    </source>
</evidence>
<feature type="domain" description="RanBP2-type" evidence="22">
    <location>
        <begin position="673"/>
        <end position="703"/>
    </location>
</feature>
<accession>A0A6J0BQQ9</accession>
<comment type="cofactor">
    <cofactor evidence="1">
        <name>Zn(2+)</name>
        <dbReference type="ChEBI" id="CHEBI:29105"/>
    </cofactor>
</comment>
<dbReference type="PROSITE" id="PS01358">
    <property type="entry name" value="ZF_RANBP2_1"/>
    <property type="match status" value="4"/>
</dbReference>
<feature type="compositionally biased region" description="Acidic residues" evidence="21">
    <location>
        <begin position="57"/>
        <end position="70"/>
    </location>
</feature>
<dbReference type="OrthoDB" id="79830at2759"/>
<dbReference type="InterPro" id="IPR026054">
    <property type="entry name" value="Nucleoporin"/>
</dbReference>
<evidence type="ECO:0000256" key="19">
    <source>
        <dbReference type="ARBA" id="ARBA00079437"/>
    </source>
</evidence>
<dbReference type="InParanoid" id="A0A6J0BQQ9"/>
<reference evidence="24" key="1">
    <citation type="submission" date="2025-08" db="UniProtKB">
        <authorList>
            <consortium name="RefSeq"/>
        </authorList>
    </citation>
    <scope>IDENTIFICATION</scope>
    <source>
        <tissue evidence="24">Thorax and Abdomen</tissue>
    </source>
</reference>
<evidence type="ECO:0000256" key="1">
    <source>
        <dbReference type="ARBA" id="ARBA00001947"/>
    </source>
</evidence>
<evidence type="ECO:0000256" key="16">
    <source>
        <dbReference type="ARBA" id="ARBA00060842"/>
    </source>
</evidence>
<keyword evidence="11" id="KW-0811">Translocation</keyword>
<dbReference type="SUPFAM" id="SSF90209">
    <property type="entry name" value="Ran binding protein zinc finger-like"/>
    <property type="match status" value="1"/>
</dbReference>
<dbReference type="PANTHER" id="PTHR23193">
    <property type="entry name" value="NUCLEAR PORE COMPLEX PROTEIN NUP"/>
    <property type="match status" value="1"/>
</dbReference>
<evidence type="ECO:0000256" key="8">
    <source>
        <dbReference type="ARBA" id="ARBA00022816"/>
    </source>
</evidence>
<evidence type="ECO:0000256" key="15">
    <source>
        <dbReference type="ARBA" id="ARBA00023242"/>
    </source>
</evidence>
<feature type="region of interest" description="Disordered" evidence="21">
    <location>
        <begin position="1"/>
        <end position="25"/>
    </location>
</feature>
<comment type="subcellular location">
    <subcellularLocation>
        <location evidence="2">Nucleus membrane</location>
    </subcellularLocation>
    <subcellularLocation>
        <location evidence="3">Nucleus</location>
        <location evidence="3">Nuclear pore complex</location>
    </subcellularLocation>
</comment>
<dbReference type="GO" id="GO:0008139">
    <property type="term" value="F:nuclear localization sequence binding"/>
    <property type="evidence" value="ECO:0007669"/>
    <property type="project" value="TreeGrafter"/>
</dbReference>
<dbReference type="RefSeq" id="XP_015517086.1">
    <property type="nucleotide sequence ID" value="XM_015661600.2"/>
</dbReference>
<evidence type="ECO:0000256" key="4">
    <source>
        <dbReference type="ARBA" id="ARBA00022448"/>
    </source>
</evidence>
<keyword evidence="4" id="KW-0813">Transport</keyword>
<evidence type="ECO:0000256" key="12">
    <source>
        <dbReference type="ARBA" id="ARBA00023125"/>
    </source>
</evidence>
<feature type="compositionally biased region" description="Basic and acidic residues" evidence="21">
    <location>
        <begin position="426"/>
        <end position="437"/>
    </location>
</feature>
<dbReference type="GO" id="GO:0005643">
    <property type="term" value="C:nuclear pore"/>
    <property type="evidence" value="ECO:0007669"/>
    <property type="project" value="UniProtKB-SubCell"/>
</dbReference>
<evidence type="ECO:0000256" key="5">
    <source>
        <dbReference type="ARBA" id="ARBA00022723"/>
    </source>
</evidence>
<evidence type="ECO:0000259" key="22">
    <source>
        <dbReference type="PROSITE" id="PS50199"/>
    </source>
</evidence>
<feature type="region of interest" description="Disordered" evidence="21">
    <location>
        <begin position="1333"/>
        <end position="1356"/>
    </location>
</feature>
<dbReference type="PROSITE" id="PS50199">
    <property type="entry name" value="ZF_RANBP2_2"/>
    <property type="match status" value="4"/>
</dbReference>
<dbReference type="GO" id="GO:0031965">
    <property type="term" value="C:nuclear membrane"/>
    <property type="evidence" value="ECO:0007669"/>
    <property type="project" value="UniProtKB-SubCell"/>
</dbReference>
<evidence type="ECO:0000256" key="18">
    <source>
        <dbReference type="ARBA" id="ARBA00078197"/>
    </source>
</evidence>
<dbReference type="FunFam" id="4.10.1060.10:FF:000001">
    <property type="entry name" value="Nuclear pore complex protein Nup153"/>
    <property type="match status" value="2"/>
</dbReference>
<feature type="region of interest" description="Disordered" evidence="21">
    <location>
        <begin position="410"/>
        <end position="447"/>
    </location>
</feature>
<feature type="region of interest" description="Disordered" evidence="21">
    <location>
        <begin position="232"/>
        <end position="251"/>
    </location>
</feature>
<dbReference type="GO" id="GO:0006606">
    <property type="term" value="P:protein import into nucleus"/>
    <property type="evidence" value="ECO:0007669"/>
    <property type="project" value="TreeGrafter"/>
</dbReference>
<keyword evidence="6" id="KW-0677">Repeat</keyword>
<dbReference type="GeneID" id="107222303"/>
<keyword evidence="8" id="KW-0509">mRNA transport</keyword>
<feature type="region of interest" description="Disordered" evidence="21">
    <location>
        <begin position="43"/>
        <end position="110"/>
    </location>
</feature>
<feature type="compositionally biased region" description="Polar residues" evidence="21">
    <location>
        <begin position="1"/>
        <end position="10"/>
    </location>
</feature>
<keyword evidence="7 20" id="KW-0863">Zinc-finger</keyword>
<evidence type="ECO:0000256" key="2">
    <source>
        <dbReference type="ARBA" id="ARBA00004126"/>
    </source>
</evidence>
<sequence>MAKGGNSLNNKRSRNAKPYDANNSFVKKVATKVTDLIPQRSWISKWFNSSQDNGEMLNDEENLEGSENEQESQQPPPSKRPRIRMDVTHPPGTFNIQPRSRIPDNEEVDPRKEDYIIHNETTTDFLEPSVAGTSGVRRLVASTPAIQSEIGSMSNQRNRTKFISLTSPQNNGTANGTDDNSESSESTSGCSSLIPQVNRQEAPSSLGYNRSSTSRKRYNEDKLNYTNHLQSPRSLFLDSNPRDSLSSRKPSFNVSIMNNSLERGQSSSPFYNGNTTFGGANMAGFQRRGRTLFNSTNELQLKVPNRTNIQVKSPNVTGTDSSAMSQTAKRILEALEHFSSPILDAKKIPMNANNSSSLIGGKKRQREEGCAPLARVGLRHLTRELTVPTVPDLLKLRRRQRLQDTTVAARRIVSARSAPPPSPQEYRLRSDDEEKSKYSGKVKSKGKTDLDQDYVTDAVNLPSVTLPISTLPTFDIKLPVITSNMAKGVKDELFKFSSPIKVTDTTRNLKSINNFTFSKPINASVKESAEGGHSLSRTLSSESDTLPARFSSSNNFMWSKTSTAPKLKEKPKEDVVVDGIKTSSKLKTGSVMDVLGKKSDLLTDANKPVVGMWECNQCLLKNNQHEPQCIGCKASKLLCKGDKTTEHTPESSTLTVTQSKPVTTDCFGSQFKMSGNHWECPNCATSNKQSDVKCTLCAMSKSESIKAPTIGSTSSIVPESVKSDLMEKFKPPEGSWECPGCMLRNHSSVETCPCCNASKPGSLKISPKRVPATSELLTTISNPGGNQLANNTDSVEKTKSTNEDLWECLKCKQKNSRATLICPCFSTSKSDSTSTPALGFGDKFKKPEGAWTCDDCMVQNKADVIECVACSAVRPGSKKVAKSTSATGSGSNVQFSFGVPENAGGFKFGIDKSDEKVDAIKPVPSSTGFTFGAKTDSPKAGGFTFGVPQNSSGFTFGVVDNEKNKFEQKSDTKETDAVQNVSKKRSLNVEEPKNQAPFSFGIPKTEEAKSSAEKQFAFGAQPVANTTAKQSFSFGAVKTEAPVNKKDTLPEVYITVSNTESQKLNFSAPTSDAPAAILANDQSSSITTKLSINTDITKSAENPTFGTINVPVSLSSGSTVTTTAASVPTPGLFTFGSATTIPNQPTTVPSQVVQSFGQIPVSAPTSVPTPSMFVFGSTKQASTIAATTHPDKSEIVSFGSTNSPAFNAITSAPRFEGNENKQAPSFGMTDNKPAPLFGAGETKAPVFGAAQDNNKMIPAFGSIKKTASTSVFNSTTPAFGVSSSTPAFGTAAPAFGTTSTPAFGTNPTPSIFGTSKPVETAPSSTSGLFAFGGSSTQPSASQASSGFNFSQNPTPASVQPMAQKSLFAFGNTSTNTQQSDGTGFGAAANFNPPAASDTTAGTFVFNTPKPDAAPPFSLIAPTSTSIFGTPQAAPNFGQSQSTSAFGSVALTPNASFNFGGSATPAPSGFNFGGAATAAAPTGGFPFNAPNSNQGVAFNPNTPPTFNFTGGSAPTAFNAVPQTIPQATTQATPQRKFKKAVRRTQPR</sequence>
<keyword evidence="13" id="KW-0906">Nuclear pore complex</keyword>
<feature type="compositionally biased region" description="Polar residues" evidence="21">
    <location>
        <begin position="163"/>
        <end position="174"/>
    </location>
</feature>
<dbReference type="GO" id="GO:0006405">
    <property type="term" value="P:RNA export from nucleus"/>
    <property type="evidence" value="ECO:0007669"/>
    <property type="project" value="TreeGrafter"/>
</dbReference>
<evidence type="ECO:0000256" key="14">
    <source>
        <dbReference type="ARBA" id="ARBA00023136"/>
    </source>
</evidence>
<dbReference type="GO" id="GO:0008270">
    <property type="term" value="F:zinc ion binding"/>
    <property type="evidence" value="ECO:0007669"/>
    <property type="project" value="UniProtKB-KW"/>
</dbReference>
<keyword evidence="9" id="KW-0862">Zinc</keyword>
<dbReference type="GO" id="GO:0017056">
    <property type="term" value="F:structural constituent of nuclear pore"/>
    <property type="evidence" value="ECO:0007669"/>
    <property type="project" value="TreeGrafter"/>
</dbReference>
<evidence type="ECO:0000256" key="20">
    <source>
        <dbReference type="PROSITE-ProRule" id="PRU00322"/>
    </source>
</evidence>
<proteinExistence type="inferred from homology"/>
<feature type="domain" description="RanBP2-type" evidence="22">
    <location>
        <begin position="732"/>
        <end position="761"/>
    </location>
</feature>
<feature type="region of interest" description="Disordered" evidence="21">
    <location>
        <begin position="1524"/>
        <end position="1546"/>
    </location>
</feature>
<dbReference type="KEGG" id="nlo:107222303"/>
<feature type="compositionally biased region" description="Basic and acidic residues" evidence="21">
    <location>
        <begin position="101"/>
        <end position="110"/>
    </location>
</feature>
<name>A0A6J0BQQ9_NEOLC</name>
<dbReference type="PANTHER" id="PTHR23193:SF23">
    <property type="entry name" value="NUCLEAR PORE COMPLEX PROTEIN NUP153"/>
    <property type="match status" value="1"/>
</dbReference>
<dbReference type="GO" id="GO:0003677">
    <property type="term" value="F:DNA binding"/>
    <property type="evidence" value="ECO:0007669"/>
    <property type="project" value="UniProtKB-KW"/>
</dbReference>
<feature type="compositionally biased region" description="Polar residues" evidence="21">
    <location>
        <begin position="193"/>
        <end position="212"/>
    </location>
</feature>
<keyword evidence="5" id="KW-0479">Metal-binding</keyword>
<keyword evidence="10" id="KW-0653">Protein transport</keyword>
<feature type="compositionally biased region" description="Low complexity" evidence="21">
    <location>
        <begin position="1333"/>
        <end position="1346"/>
    </location>
</feature>